<keyword evidence="2" id="KW-1185">Reference proteome</keyword>
<gene>
    <name evidence="1" type="ORF">GLW08_16945</name>
</gene>
<accession>A0ACC7VJS6</accession>
<organism evidence="1 2">
    <name type="scientific">Pontibacillus yanchengensis</name>
    <dbReference type="NCBI Taxonomy" id="462910"/>
    <lineage>
        <taxon>Bacteria</taxon>
        <taxon>Bacillati</taxon>
        <taxon>Bacillota</taxon>
        <taxon>Bacilli</taxon>
        <taxon>Bacillales</taxon>
        <taxon>Bacillaceae</taxon>
        <taxon>Pontibacillus</taxon>
    </lineage>
</organism>
<reference evidence="1" key="1">
    <citation type="submission" date="2019-11" db="EMBL/GenBank/DDBJ databases">
        <title>Genome sequences of 17 halophilic strains isolated from different environments.</title>
        <authorList>
            <person name="Furrow R.E."/>
        </authorList>
    </citation>
    <scope>NUCLEOTIDE SEQUENCE</scope>
    <source>
        <strain evidence="1">22510_22_Filter</strain>
    </source>
</reference>
<dbReference type="Proteomes" id="UP000466692">
    <property type="component" value="Unassembled WGS sequence"/>
</dbReference>
<sequence>MHPVDRKISGAQFLLSSVEIEDVFTPEELSDEHRMIQNTALQFIEKEVHAKRNQIENQDFELVASLMREAGGIGLLGHSIPERFGGLGLDKVSKGIVGEALGSGSGYSVAHSNHTCIATLPITYFGTKEQKEKYLPKLASGEYLGAYCLTEPEAGSDALSAKTTAVLNEEGTHYLLNGTKIYITNASFADTFIVYAKVDGEHFSSFIVEKDFPGLTIGPEEQKMGIKGSSTCSVIMEDCKVPRENLLGEVGKGHLIALNVLNLGRFNLGFATTGAAKEVMNLTLRQITERKQFGRSIADFPASKEKVAVMASKLFAAESVMYRTAGLVESALEDMYDSEDHKQVAKAMNEHSLESAICKVIGSETLDELVDEGVQLHGGAGFIKEYPIEQAYRDARINRIFEGTNEINRLLIPGGFFKKIAKENVDIQSIIEEAQYALQLDDSLEGATSIDQLNHAVKTFRRMFLVCAGAAYETYGEHIKEEQETLMKLADIAISLYAAESVVARAQKALENRDSKVDLKVNLATTFVEECIWTVDRCAKQLGSSLLKGNIRSQFLTMVSNKLTSYITENRNERNRWIADQMYESAKFIR</sequence>
<evidence type="ECO:0000313" key="2">
    <source>
        <dbReference type="Proteomes" id="UP000466692"/>
    </source>
</evidence>
<name>A0ACC7VJS6_9BACI</name>
<proteinExistence type="predicted"/>
<evidence type="ECO:0000313" key="1">
    <source>
        <dbReference type="EMBL" id="MYL55022.1"/>
    </source>
</evidence>
<protein>
    <submittedName>
        <fullName evidence="1">Acyl-CoA dehydrogenase</fullName>
    </submittedName>
</protein>
<comment type="caution">
    <text evidence="1">The sequence shown here is derived from an EMBL/GenBank/DDBJ whole genome shotgun (WGS) entry which is preliminary data.</text>
</comment>
<dbReference type="EMBL" id="WMEU01000006">
    <property type="protein sequence ID" value="MYL55022.1"/>
    <property type="molecule type" value="Genomic_DNA"/>
</dbReference>